<dbReference type="PANTHER" id="PTHR43152">
    <property type="entry name" value="UVRABC SYSTEM PROTEIN A"/>
    <property type="match status" value="1"/>
</dbReference>
<dbReference type="GO" id="GO:0005737">
    <property type="term" value="C:cytoplasm"/>
    <property type="evidence" value="ECO:0007669"/>
    <property type="project" value="UniProtKB-SubCell"/>
</dbReference>
<sequence>STSKLSDVKKTSDTFQMSNVKTYGSAKKSLTGQYLRGEKKIDVPSKRRKVDSSTPKLKIIGASENNLKNLTIEVPLRRMVCLTGVSGSGKSTLMHDIIYRAVANKLNHVDKRIGTHKEIKGIEYIDKIIQIDQNPIGRTPRSNPATYTKAYDAIRDLFTMTAEARIRGYKKGRFSFNRPGGRCENCEGKGALNIEMHFLPSVEIICDVCNGKRFNVETLQVHYAGKNISDVLNMTVEDAEDFFQDIPPIHDKIKMLKEVGLDYLTLGQSATTLSGGEAQRIKLSRELAKRNTTKTLYLLDEPTTGLHYEDVKKLIEVIQRLVSQGNTVMIIEHNLDLIKCADWIIDLGPEGGDKGGLLVATGTPEEVARKSTQSHTGAYLKKYVS</sequence>
<dbReference type="GO" id="GO:0003677">
    <property type="term" value="F:DNA binding"/>
    <property type="evidence" value="ECO:0007669"/>
    <property type="project" value="UniProtKB-KW"/>
</dbReference>
<dbReference type="GO" id="GO:0004518">
    <property type="term" value="F:nuclease activity"/>
    <property type="evidence" value="ECO:0007669"/>
    <property type="project" value="UniProtKB-KW"/>
</dbReference>
<keyword evidence="5" id="KW-0227">DNA damage</keyword>
<evidence type="ECO:0000256" key="9">
    <source>
        <dbReference type="ARBA" id="ARBA00023125"/>
    </source>
</evidence>
<dbReference type="SUPFAM" id="SSF52540">
    <property type="entry name" value="P-loop containing nucleoside triphosphate hydrolases"/>
    <property type="match status" value="1"/>
</dbReference>
<dbReference type="Pfam" id="PF00005">
    <property type="entry name" value="ABC_tran"/>
    <property type="match status" value="1"/>
</dbReference>
<feature type="non-terminal residue" evidence="15">
    <location>
        <position position="1"/>
    </location>
</feature>
<reference evidence="16" key="1">
    <citation type="submission" date="2017-09" db="EMBL/GenBank/DDBJ databases">
        <title>Depth-based differentiation of microbial function through sediment-hosted aquifers and enrichment of novel symbionts in the deep terrestrial subsurface.</title>
        <authorList>
            <person name="Probst A.J."/>
            <person name="Ladd B."/>
            <person name="Jarett J.K."/>
            <person name="Geller-Mcgrath D.E."/>
            <person name="Sieber C.M.K."/>
            <person name="Emerson J.B."/>
            <person name="Anantharaman K."/>
            <person name="Thomas B.C."/>
            <person name="Malmstrom R."/>
            <person name="Stieglmeier M."/>
            <person name="Klingl A."/>
            <person name="Woyke T."/>
            <person name="Ryan C.M."/>
            <person name="Banfield J.F."/>
        </authorList>
    </citation>
    <scope>NUCLEOTIDE SEQUENCE [LARGE SCALE GENOMIC DNA]</scope>
</reference>
<dbReference type="SMART" id="SM00382">
    <property type="entry name" value="AAA"/>
    <property type="match status" value="1"/>
</dbReference>
<comment type="subcellular location">
    <subcellularLocation>
        <location evidence="1">Cytoplasm</location>
    </subcellularLocation>
</comment>
<feature type="domain" description="ABC transporter" evidence="14">
    <location>
        <begin position="48"/>
        <end position="380"/>
    </location>
</feature>
<keyword evidence="4" id="KW-0547">Nucleotide-binding</keyword>
<evidence type="ECO:0000256" key="2">
    <source>
        <dbReference type="ARBA" id="ARBA00022490"/>
    </source>
</evidence>
<dbReference type="GO" id="GO:0016887">
    <property type="term" value="F:ATP hydrolysis activity"/>
    <property type="evidence" value="ECO:0007669"/>
    <property type="project" value="InterPro"/>
</dbReference>
<protein>
    <recommendedName>
        <fullName evidence="12">UvrABC system protein A</fullName>
    </recommendedName>
    <alternativeName>
        <fullName evidence="13">Excinuclease ABC subunit A</fullName>
    </alternativeName>
</protein>
<dbReference type="PROSITE" id="PS50893">
    <property type="entry name" value="ABC_TRANSPORTER_2"/>
    <property type="match status" value="1"/>
</dbReference>
<dbReference type="Proteomes" id="UP000230078">
    <property type="component" value="Unassembled WGS sequence"/>
</dbReference>
<evidence type="ECO:0000256" key="11">
    <source>
        <dbReference type="ARBA" id="ARBA00038000"/>
    </source>
</evidence>
<dbReference type="CDD" id="cd03271">
    <property type="entry name" value="ABC_UvrA_II"/>
    <property type="match status" value="1"/>
</dbReference>
<evidence type="ECO:0000256" key="4">
    <source>
        <dbReference type="ARBA" id="ARBA00022741"/>
    </source>
</evidence>
<comment type="caution">
    <text evidence="15">The sequence shown here is derived from an EMBL/GenBank/DDBJ whole genome shotgun (WGS) entry which is preliminary data.</text>
</comment>
<dbReference type="InterPro" id="IPR027417">
    <property type="entry name" value="P-loop_NTPase"/>
</dbReference>
<dbReference type="PROSITE" id="PS00211">
    <property type="entry name" value="ABC_TRANSPORTER_1"/>
    <property type="match status" value="1"/>
</dbReference>
<evidence type="ECO:0000256" key="13">
    <source>
        <dbReference type="ARBA" id="ARBA00042156"/>
    </source>
</evidence>
<dbReference type="AlphaFoldDB" id="A0A2M7V5Z4"/>
<dbReference type="Gene3D" id="1.20.1580.10">
    <property type="entry name" value="ABC transporter ATPase like domain"/>
    <property type="match status" value="1"/>
</dbReference>
<accession>A0A2M7V5Z4</accession>
<evidence type="ECO:0000256" key="12">
    <source>
        <dbReference type="ARBA" id="ARBA00039316"/>
    </source>
</evidence>
<dbReference type="InterPro" id="IPR003439">
    <property type="entry name" value="ABC_transporter-like_ATP-bd"/>
</dbReference>
<dbReference type="PANTHER" id="PTHR43152:SF3">
    <property type="entry name" value="UVRABC SYSTEM PROTEIN A"/>
    <property type="match status" value="1"/>
</dbReference>
<evidence type="ECO:0000256" key="7">
    <source>
        <dbReference type="ARBA" id="ARBA00022840"/>
    </source>
</evidence>
<evidence type="ECO:0000256" key="10">
    <source>
        <dbReference type="ARBA" id="ARBA00023204"/>
    </source>
</evidence>
<name>A0A2M7V5Z4_9BACT</name>
<comment type="similarity">
    <text evidence="11">Belongs to the ABC transporter superfamily. UvrA family.</text>
</comment>
<evidence type="ECO:0000259" key="14">
    <source>
        <dbReference type="PROSITE" id="PS50893"/>
    </source>
</evidence>
<evidence type="ECO:0000313" key="16">
    <source>
        <dbReference type="Proteomes" id="UP000230078"/>
    </source>
</evidence>
<keyword evidence="3" id="KW-0677">Repeat</keyword>
<evidence type="ECO:0000256" key="1">
    <source>
        <dbReference type="ARBA" id="ARBA00004496"/>
    </source>
</evidence>
<evidence type="ECO:0000256" key="6">
    <source>
        <dbReference type="ARBA" id="ARBA00022769"/>
    </source>
</evidence>
<keyword evidence="2" id="KW-0963">Cytoplasm</keyword>
<keyword evidence="6" id="KW-0228">DNA excision</keyword>
<evidence type="ECO:0000256" key="8">
    <source>
        <dbReference type="ARBA" id="ARBA00022881"/>
    </source>
</evidence>
<dbReference type="GO" id="GO:0005524">
    <property type="term" value="F:ATP binding"/>
    <property type="evidence" value="ECO:0007669"/>
    <property type="project" value="UniProtKB-KW"/>
</dbReference>
<keyword evidence="7" id="KW-0067">ATP-binding</keyword>
<dbReference type="InterPro" id="IPR017871">
    <property type="entry name" value="ABC_transporter-like_CS"/>
</dbReference>
<dbReference type="EMBL" id="PFPI01000004">
    <property type="protein sequence ID" value="PIZ94031.1"/>
    <property type="molecule type" value="Genomic_DNA"/>
</dbReference>
<keyword evidence="8" id="KW-0267">Excision nuclease</keyword>
<gene>
    <name evidence="15" type="ORF">COX83_00370</name>
</gene>
<evidence type="ECO:0000313" key="15">
    <source>
        <dbReference type="EMBL" id="PIZ94031.1"/>
    </source>
</evidence>
<organism evidence="15 16">
    <name type="scientific">Candidatus Magasanikbacteria bacterium CG_4_10_14_0_2_um_filter_41_31</name>
    <dbReference type="NCBI Taxonomy" id="1974639"/>
    <lineage>
        <taxon>Bacteria</taxon>
        <taxon>Candidatus Magasanikiibacteriota</taxon>
    </lineage>
</organism>
<keyword evidence="10" id="KW-0234">DNA repair</keyword>
<dbReference type="Gene3D" id="3.40.50.300">
    <property type="entry name" value="P-loop containing nucleotide triphosphate hydrolases"/>
    <property type="match status" value="1"/>
</dbReference>
<proteinExistence type="inferred from homology"/>
<dbReference type="InterPro" id="IPR003593">
    <property type="entry name" value="AAA+_ATPase"/>
</dbReference>
<dbReference type="GO" id="GO:0006281">
    <property type="term" value="P:DNA repair"/>
    <property type="evidence" value="ECO:0007669"/>
    <property type="project" value="UniProtKB-KW"/>
</dbReference>
<evidence type="ECO:0000256" key="3">
    <source>
        <dbReference type="ARBA" id="ARBA00022737"/>
    </source>
</evidence>
<keyword evidence="9" id="KW-0238">DNA-binding</keyword>
<evidence type="ECO:0000256" key="5">
    <source>
        <dbReference type="ARBA" id="ARBA00022763"/>
    </source>
</evidence>